<evidence type="ECO:0000256" key="1">
    <source>
        <dbReference type="HAMAP-Rule" id="MF_00386"/>
    </source>
</evidence>
<protein>
    <recommendedName>
        <fullName evidence="1">Putative membrane protein insertion efficiency factor</fullName>
    </recommendedName>
</protein>
<dbReference type="AlphaFoldDB" id="A0A6G8AXG5"/>
<dbReference type="EMBL" id="CP049887">
    <property type="protein sequence ID" value="QIL49707.1"/>
    <property type="molecule type" value="Genomic_DNA"/>
</dbReference>
<sequence>MEKVAIKMFKKIMIAPVRFYQRRISPLFPPSCRYHPTCSQYMIDAVNYHGAFKGTIMGTGRICRCHPFVKGGIDYVPRKFTLRKNPDETYTGPYTKKSKEESPK</sequence>
<comment type="similarity">
    <text evidence="1">Belongs to the UPF0161 family.</text>
</comment>
<dbReference type="NCBIfam" id="TIGR00278">
    <property type="entry name" value="membrane protein insertion efficiency factor YidD"/>
    <property type="match status" value="1"/>
</dbReference>
<dbReference type="PANTHER" id="PTHR33383">
    <property type="entry name" value="MEMBRANE PROTEIN INSERTION EFFICIENCY FACTOR-RELATED"/>
    <property type="match status" value="1"/>
</dbReference>
<organism evidence="3 4">
    <name type="scientific">Vagococcus hydrophili</name>
    <dbReference type="NCBI Taxonomy" id="2714947"/>
    <lineage>
        <taxon>Bacteria</taxon>
        <taxon>Bacillati</taxon>
        <taxon>Bacillota</taxon>
        <taxon>Bacilli</taxon>
        <taxon>Lactobacillales</taxon>
        <taxon>Enterococcaceae</taxon>
        <taxon>Vagococcus</taxon>
    </lineage>
</organism>
<dbReference type="InterPro" id="IPR002696">
    <property type="entry name" value="Membr_insert_effic_factor_YidD"/>
</dbReference>
<keyword evidence="4" id="KW-1185">Reference proteome</keyword>
<evidence type="ECO:0000313" key="4">
    <source>
        <dbReference type="Proteomes" id="UP000501747"/>
    </source>
</evidence>
<keyword evidence="1" id="KW-0472">Membrane</keyword>
<dbReference type="HAMAP" id="MF_00386">
    <property type="entry name" value="UPF0161_YidD"/>
    <property type="match status" value="1"/>
</dbReference>
<comment type="function">
    <text evidence="1">Could be involved in insertion of integral membrane proteins into the membrane.</text>
</comment>
<dbReference type="SMART" id="SM01234">
    <property type="entry name" value="Haemolytic"/>
    <property type="match status" value="1"/>
</dbReference>
<dbReference type="Pfam" id="PF01809">
    <property type="entry name" value="YidD"/>
    <property type="match status" value="1"/>
</dbReference>
<reference evidence="3 4" key="1">
    <citation type="submission" date="2020-03" db="EMBL/GenBank/DDBJ databases">
        <title>Vagococcus sp. nov., isolated from beetles.</title>
        <authorList>
            <person name="Hyun D.-W."/>
            <person name="Bae J.-W."/>
        </authorList>
    </citation>
    <scope>NUCLEOTIDE SEQUENCE [LARGE SCALE GENOMIC DNA]</scope>
    <source>
        <strain evidence="3 4">HDW17B</strain>
    </source>
</reference>
<keyword evidence="1" id="KW-1003">Cell membrane</keyword>
<proteinExistence type="inferred from homology"/>
<dbReference type="KEGG" id="vhy:G7082_00955"/>
<comment type="subcellular location">
    <subcellularLocation>
        <location evidence="1">Cell membrane</location>
        <topology evidence="1">Peripheral membrane protein</topology>
        <orientation evidence="1">Cytoplasmic side</orientation>
    </subcellularLocation>
</comment>
<name>A0A6G8AXG5_9ENTE</name>
<evidence type="ECO:0000313" key="3">
    <source>
        <dbReference type="EMBL" id="QIL49707.1"/>
    </source>
</evidence>
<feature type="region of interest" description="Disordered" evidence="2">
    <location>
        <begin position="84"/>
        <end position="104"/>
    </location>
</feature>
<dbReference type="Proteomes" id="UP000501747">
    <property type="component" value="Chromosome"/>
</dbReference>
<dbReference type="PANTHER" id="PTHR33383:SF1">
    <property type="entry name" value="MEMBRANE PROTEIN INSERTION EFFICIENCY FACTOR-RELATED"/>
    <property type="match status" value="1"/>
</dbReference>
<evidence type="ECO:0000256" key="2">
    <source>
        <dbReference type="SAM" id="MobiDB-lite"/>
    </source>
</evidence>
<gene>
    <name evidence="3" type="primary">yidD</name>
    <name evidence="3" type="ORF">G7082_00955</name>
</gene>
<dbReference type="GO" id="GO:0005886">
    <property type="term" value="C:plasma membrane"/>
    <property type="evidence" value="ECO:0007669"/>
    <property type="project" value="UniProtKB-SubCell"/>
</dbReference>
<accession>A0A6G8AXG5</accession>